<sequence length="259" mass="29335">MWVRFIYLDPLCSRPREIDNNTSTVDMIELIITSTVSTFETRRRFDEGISVGELKGRLELLTGGNPGTMKLELFDKDNHFVKELRDNSVSLGSVGVGDGFRVHVEDSSRLTGEFEAELKEGEKFDLSHEEYKKKDDTVHAYLSKNKLGKYSEEFQQKRQEEEREESRKAEGLRVGDRCRVTVVGQPVKLGTVMFVGEVGFKPGAWVGIKYDEPLGKNDGCVGGRRYFECPPKYGGFVRPSCVDVGDFPEESLEDELDEI</sequence>
<keyword evidence="2" id="KW-0963">Cytoplasm</keyword>
<dbReference type="InterPro" id="IPR045172">
    <property type="entry name" value="TBCB_Ubl"/>
</dbReference>
<dbReference type="GO" id="GO:0005938">
    <property type="term" value="C:cell cortex"/>
    <property type="evidence" value="ECO:0007669"/>
    <property type="project" value="TreeGrafter"/>
</dbReference>
<dbReference type="PANTHER" id="PTHR18916:SF85">
    <property type="entry name" value="TUBULIN-FOLDING COFACTOR B"/>
    <property type="match status" value="1"/>
</dbReference>
<dbReference type="GO" id="GO:0051010">
    <property type="term" value="F:microtubule plus-end binding"/>
    <property type="evidence" value="ECO:0007669"/>
    <property type="project" value="TreeGrafter"/>
</dbReference>
<organism evidence="5">
    <name type="scientific">Cyprideis torosa</name>
    <dbReference type="NCBI Taxonomy" id="163714"/>
    <lineage>
        <taxon>Eukaryota</taxon>
        <taxon>Metazoa</taxon>
        <taxon>Ecdysozoa</taxon>
        <taxon>Arthropoda</taxon>
        <taxon>Crustacea</taxon>
        <taxon>Oligostraca</taxon>
        <taxon>Ostracoda</taxon>
        <taxon>Podocopa</taxon>
        <taxon>Podocopida</taxon>
        <taxon>Cytherocopina</taxon>
        <taxon>Cytheroidea</taxon>
        <taxon>Cytherideidae</taxon>
        <taxon>Cyprideis</taxon>
    </lineage>
</organism>
<dbReference type="GO" id="GO:0007023">
    <property type="term" value="P:post-chaperonin tubulin folding pathway"/>
    <property type="evidence" value="ECO:0007669"/>
    <property type="project" value="InterPro"/>
</dbReference>
<evidence type="ECO:0000313" key="5">
    <source>
        <dbReference type="EMBL" id="CAD7228564.1"/>
    </source>
</evidence>
<comment type="similarity">
    <text evidence="4">Belongs to the TBCB family.</text>
</comment>
<dbReference type="Pfam" id="PF14560">
    <property type="entry name" value="Ubiquitin_2"/>
    <property type="match status" value="1"/>
</dbReference>
<proteinExistence type="inferred from homology"/>
<dbReference type="SUPFAM" id="SSF54236">
    <property type="entry name" value="Ubiquitin-like"/>
    <property type="match status" value="1"/>
</dbReference>
<accession>A0A7R8WGM7</accession>
<dbReference type="InterPro" id="IPR029071">
    <property type="entry name" value="Ubiquitin-like_domsf"/>
</dbReference>
<dbReference type="InterPro" id="IPR036859">
    <property type="entry name" value="CAP-Gly_dom_sf"/>
</dbReference>
<dbReference type="GO" id="GO:0043014">
    <property type="term" value="F:alpha-tubulin binding"/>
    <property type="evidence" value="ECO:0007669"/>
    <property type="project" value="InterPro"/>
</dbReference>
<dbReference type="Gene3D" id="3.10.20.90">
    <property type="entry name" value="Phosphatidylinositol 3-kinase Catalytic Subunit, Chain A, domain 1"/>
    <property type="match status" value="1"/>
</dbReference>
<dbReference type="GO" id="GO:0007021">
    <property type="term" value="P:tubulin complex assembly"/>
    <property type="evidence" value="ECO:0007669"/>
    <property type="project" value="InterPro"/>
</dbReference>
<dbReference type="CDD" id="cd01789">
    <property type="entry name" value="Ubl_TBCB"/>
    <property type="match status" value="1"/>
</dbReference>
<evidence type="ECO:0000256" key="2">
    <source>
        <dbReference type="ARBA" id="ARBA00022490"/>
    </source>
</evidence>
<dbReference type="GO" id="GO:0035371">
    <property type="term" value="C:microtubule plus-end"/>
    <property type="evidence" value="ECO:0007669"/>
    <property type="project" value="TreeGrafter"/>
</dbReference>
<dbReference type="GO" id="GO:0005829">
    <property type="term" value="C:cytosol"/>
    <property type="evidence" value="ECO:0007669"/>
    <property type="project" value="UniProtKB-ARBA"/>
</dbReference>
<dbReference type="FunFam" id="2.30.30.190:FF:000013">
    <property type="entry name" value="Tubulin-folding cofactor B"/>
    <property type="match status" value="1"/>
</dbReference>
<dbReference type="OrthoDB" id="5295208at2759"/>
<protein>
    <submittedName>
        <fullName evidence="5">Uncharacterized protein</fullName>
    </submittedName>
</protein>
<dbReference type="PANTHER" id="PTHR18916">
    <property type="entry name" value="DYNACTIN 1-RELATED MICROTUBULE-BINDING"/>
    <property type="match status" value="1"/>
</dbReference>
<dbReference type="Gene3D" id="2.30.30.190">
    <property type="entry name" value="CAP Gly-rich-like domain"/>
    <property type="match status" value="1"/>
</dbReference>
<dbReference type="GO" id="GO:0031122">
    <property type="term" value="P:cytoplasmic microtubule organization"/>
    <property type="evidence" value="ECO:0007669"/>
    <property type="project" value="TreeGrafter"/>
</dbReference>
<dbReference type="PROSITE" id="PS50245">
    <property type="entry name" value="CAP_GLY_2"/>
    <property type="match status" value="1"/>
</dbReference>
<reference evidence="5" key="1">
    <citation type="submission" date="2020-11" db="EMBL/GenBank/DDBJ databases">
        <authorList>
            <person name="Tran Van P."/>
        </authorList>
    </citation>
    <scope>NUCLEOTIDE SEQUENCE</scope>
</reference>
<dbReference type="SUPFAM" id="SSF74924">
    <property type="entry name" value="Cap-Gly domain"/>
    <property type="match status" value="1"/>
</dbReference>
<dbReference type="InterPro" id="IPR000938">
    <property type="entry name" value="CAP-Gly_domain"/>
</dbReference>
<dbReference type="InterPro" id="IPR000626">
    <property type="entry name" value="Ubiquitin-like_dom"/>
</dbReference>
<evidence type="ECO:0000256" key="4">
    <source>
        <dbReference type="ARBA" id="ARBA00025779"/>
    </source>
</evidence>
<dbReference type="Pfam" id="PF01302">
    <property type="entry name" value="CAP_GLY"/>
    <property type="match status" value="1"/>
</dbReference>
<gene>
    <name evidence="5" type="ORF">CTOB1V02_LOCUS6445</name>
</gene>
<evidence type="ECO:0000256" key="3">
    <source>
        <dbReference type="ARBA" id="ARBA00023186"/>
    </source>
</evidence>
<dbReference type="EMBL" id="OB661596">
    <property type="protein sequence ID" value="CAD7228564.1"/>
    <property type="molecule type" value="Genomic_DNA"/>
</dbReference>
<keyword evidence="3" id="KW-0143">Chaperone</keyword>
<comment type="subcellular location">
    <subcellularLocation>
        <location evidence="1">Cytoplasm</location>
    </subcellularLocation>
</comment>
<dbReference type="PROSITE" id="PS00845">
    <property type="entry name" value="CAP_GLY_1"/>
    <property type="match status" value="1"/>
</dbReference>
<dbReference type="AlphaFoldDB" id="A0A7R8WGM7"/>
<name>A0A7R8WGM7_9CRUS</name>
<evidence type="ECO:0000256" key="1">
    <source>
        <dbReference type="ARBA" id="ARBA00004496"/>
    </source>
</evidence>
<dbReference type="SMART" id="SM01052">
    <property type="entry name" value="CAP_GLY"/>
    <property type="match status" value="1"/>
</dbReference>
<dbReference type="GO" id="GO:0005634">
    <property type="term" value="C:nucleus"/>
    <property type="evidence" value="ECO:0007669"/>
    <property type="project" value="TreeGrafter"/>
</dbReference>